<accession>A0AAW1XHZ6</accession>
<feature type="compositionally biased region" description="Basic and acidic residues" evidence="2">
    <location>
        <begin position="144"/>
        <end position="154"/>
    </location>
</feature>
<evidence type="ECO:0000259" key="4">
    <source>
        <dbReference type="Pfam" id="PF22757"/>
    </source>
</evidence>
<evidence type="ECO:0000313" key="5">
    <source>
        <dbReference type="EMBL" id="KAK9936157.1"/>
    </source>
</evidence>
<dbReference type="AlphaFoldDB" id="A0AAW1XHZ6"/>
<dbReference type="Pfam" id="PF22757">
    <property type="entry name" value="GeBP-like_C"/>
    <property type="match status" value="1"/>
</dbReference>
<evidence type="ECO:0000256" key="2">
    <source>
        <dbReference type="SAM" id="MobiDB-lite"/>
    </source>
</evidence>
<dbReference type="InterPro" id="IPR053932">
    <property type="entry name" value="GeBP-like_DBD"/>
</dbReference>
<dbReference type="Pfam" id="PF04504">
    <property type="entry name" value="GeBP-like_DBD"/>
    <property type="match status" value="1"/>
</dbReference>
<comment type="similarity">
    <text evidence="1">Belongs to the GeBP family.</text>
</comment>
<dbReference type="InterPro" id="IPR053933">
    <property type="entry name" value="GeBP-like_C"/>
</dbReference>
<comment type="caution">
    <text evidence="5">The sequence shown here is derived from an EMBL/GenBank/DDBJ whole genome shotgun (WGS) entry which is preliminary data.</text>
</comment>
<reference evidence="5 6" key="1">
    <citation type="journal article" date="2023" name="G3 (Bethesda)">
        <title>A chromosome-length genome assembly and annotation of blackberry (Rubus argutus, cv. 'Hillquist').</title>
        <authorList>
            <person name="Bruna T."/>
            <person name="Aryal R."/>
            <person name="Dudchenko O."/>
            <person name="Sargent D.J."/>
            <person name="Mead D."/>
            <person name="Buti M."/>
            <person name="Cavallini A."/>
            <person name="Hytonen T."/>
            <person name="Andres J."/>
            <person name="Pham M."/>
            <person name="Weisz D."/>
            <person name="Mascagni F."/>
            <person name="Usai G."/>
            <person name="Natali L."/>
            <person name="Bassil N."/>
            <person name="Fernandez G.E."/>
            <person name="Lomsadze A."/>
            <person name="Armour M."/>
            <person name="Olukolu B."/>
            <person name="Poorten T."/>
            <person name="Britton C."/>
            <person name="Davik J."/>
            <person name="Ashrafi H."/>
            <person name="Aiden E.L."/>
            <person name="Borodovsky M."/>
            <person name="Worthington M."/>
        </authorList>
    </citation>
    <scope>NUCLEOTIDE SEQUENCE [LARGE SCALE GENOMIC DNA]</scope>
    <source>
        <strain evidence="5">PI 553951</strain>
    </source>
</reference>
<dbReference type="PANTHER" id="PTHR31662:SF33">
    <property type="entry name" value="DNA-BINDING STOREKEEPER PROTEIN TRANSCRIPTIONAL REGULATOR-LIKE PROTEIN"/>
    <property type="match status" value="1"/>
</dbReference>
<dbReference type="InterPro" id="IPR007592">
    <property type="entry name" value="GEBP"/>
</dbReference>
<evidence type="ECO:0000313" key="6">
    <source>
        <dbReference type="Proteomes" id="UP001457282"/>
    </source>
</evidence>
<sequence>MAPKRPSPLDEPPAASSSEEEEEASSEEEEGEEEEASGSESESESEPPKTSTLQSTPEKKPQSKKPDSASANAKPQSSSSGDSETESESESDGDTLAKRRANAVANVKPIASKPMEETPPPKATKPRSKPSGTPAAAKAGMKRPGGDSESVKDSKKAKKKKGDDQEDEAAEEDSKKAMPFQRLWSDEDEITILKGMIEYTTKNGADPYSDMNAFHEFIKKSLKVDVTKIQLQDKLRRMRKKFENNVKKKKYNPTKPHDVKVFELSKKVWGGGEASTGKVTLASIGKVEQPKSNGKAKSNQKGNKKTLASLKAELLASPESPKVADKSEASLKPCASQSVWSDVIGFDKGFKELGLSETIVKQGLELIGGSKQADLKDKWNKLHVAELELFVKRTELMRDQAKLIVEAFKSSDH</sequence>
<organism evidence="5 6">
    <name type="scientific">Rubus argutus</name>
    <name type="common">Southern blackberry</name>
    <dbReference type="NCBI Taxonomy" id="59490"/>
    <lineage>
        <taxon>Eukaryota</taxon>
        <taxon>Viridiplantae</taxon>
        <taxon>Streptophyta</taxon>
        <taxon>Embryophyta</taxon>
        <taxon>Tracheophyta</taxon>
        <taxon>Spermatophyta</taxon>
        <taxon>Magnoliopsida</taxon>
        <taxon>eudicotyledons</taxon>
        <taxon>Gunneridae</taxon>
        <taxon>Pentapetalae</taxon>
        <taxon>rosids</taxon>
        <taxon>fabids</taxon>
        <taxon>Rosales</taxon>
        <taxon>Rosaceae</taxon>
        <taxon>Rosoideae</taxon>
        <taxon>Rosoideae incertae sedis</taxon>
        <taxon>Rubus</taxon>
    </lineage>
</organism>
<feature type="domain" description="Glabrous enhancer-binding protein-like C-terminal" evidence="4">
    <location>
        <begin position="349"/>
        <end position="401"/>
    </location>
</feature>
<protein>
    <submittedName>
        <fullName evidence="5">Uncharacterized protein</fullName>
    </submittedName>
</protein>
<feature type="compositionally biased region" description="Basic and acidic residues" evidence="2">
    <location>
        <begin position="57"/>
        <end position="67"/>
    </location>
</feature>
<feature type="domain" description="Glabrous enhancer-binding protein-like DBD" evidence="3">
    <location>
        <begin position="180"/>
        <end position="270"/>
    </location>
</feature>
<dbReference type="EMBL" id="JBEDUW010000003">
    <property type="protein sequence ID" value="KAK9936157.1"/>
    <property type="molecule type" value="Genomic_DNA"/>
</dbReference>
<evidence type="ECO:0000259" key="3">
    <source>
        <dbReference type="Pfam" id="PF04504"/>
    </source>
</evidence>
<feature type="compositionally biased region" description="Pro residues" evidence="2">
    <location>
        <begin position="1"/>
        <end position="11"/>
    </location>
</feature>
<evidence type="ECO:0000256" key="1">
    <source>
        <dbReference type="ARBA" id="ARBA00010820"/>
    </source>
</evidence>
<dbReference type="PANTHER" id="PTHR31662">
    <property type="entry name" value="BNAANNG10740D PROTEIN-RELATED"/>
    <property type="match status" value="1"/>
</dbReference>
<feature type="compositionally biased region" description="Acidic residues" evidence="2">
    <location>
        <begin position="83"/>
        <end position="93"/>
    </location>
</feature>
<feature type="compositionally biased region" description="Acidic residues" evidence="2">
    <location>
        <begin position="18"/>
        <end position="45"/>
    </location>
</feature>
<dbReference type="Proteomes" id="UP001457282">
    <property type="component" value="Unassembled WGS sequence"/>
</dbReference>
<feature type="region of interest" description="Disordered" evidence="2">
    <location>
        <begin position="1"/>
        <end position="182"/>
    </location>
</feature>
<name>A0AAW1XHZ6_RUBAR</name>
<dbReference type="GO" id="GO:0005634">
    <property type="term" value="C:nucleus"/>
    <property type="evidence" value="ECO:0007669"/>
    <property type="project" value="TreeGrafter"/>
</dbReference>
<gene>
    <name evidence="5" type="ORF">M0R45_013016</name>
</gene>
<proteinExistence type="inferred from homology"/>
<dbReference type="GO" id="GO:0006355">
    <property type="term" value="P:regulation of DNA-templated transcription"/>
    <property type="evidence" value="ECO:0007669"/>
    <property type="project" value="InterPro"/>
</dbReference>
<keyword evidence="6" id="KW-1185">Reference proteome</keyword>